<dbReference type="Gene3D" id="3.30.420.40">
    <property type="match status" value="3"/>
</dbReference>
<dbReference type="SUPFAM" id="SSF53067">
    <property type="entry name" value="Actin-like ATPase domain"/>
    <property type="match status" value="2"/>
</dbReference>
<dbReference type="SMART" id="SM00268">
    <property type="entry name" value="ACTIN"/>
    <property type="match status" value="1"/>
</dbReference>
<name>A0A0B1P2G8_UNCNE</name>
<keyword evidence="4" id="KW-1185">Reference proteome</keyword>
<dbReference type="STRING" id="52586.A0A0B1P2G8"/>
<proteinExistence type="inferred from homology"/>
<dbReference type="Pfam" id="PF00022">
    <property type="entry name" value="Actin"/>
    <property type="match status" value="1"/>
</dbReference>
<comment type="caution">
    <text evidence="3">The sequence shown here is derived from an EMBL/GenBank/DDBJ whole genome shotgun (WGS) entry which is preliminary data.</text>
</comment>
<feature type="region of interest" description="Disordered" evidence="2">
    <location>
        <begin position="515"/>
        <end position="545"/>
    </location>
</feature>
<accession>A0A0B1P2G8</accession>
<organism evidence="3 4">
    <name type="scientific">Uncinula necator</name>
    <name type="common">Grape powdery mildew</name>
    <dbReference type="NCBI Taxonomy" id="52586"/>
    <lineage>
        <taxon>Eukaryota</taxon>
        <taxon>Fungi</taxon>
        <taxon>Dikarya</taxon>
        <taxon>Ascomycota</taxon>
        <taxon>Pezizomycotina</taxon>
        <taxon>Leotiomycetes</taxon>
        <taxon>Erysiphales</taxon>
        <taxon>Erysiphaceae</taxon>
        <taxon>Erysiphe</taxon>
    </lineage>
</organism>
<evidence type="ECO:0000313" key="4">
    <source>
        <dbReference type="Proteomes" id="UP000030854"/>
    </source>
</evidence>
<dbReference type="HOGENOM" id="CLU_015497_0_0_1"/>
<dbReference type="InterPro" id="IPR043129">
    <property type="entry name" value="ATPase_NBD"/>
</dbReference>
<comment type="similarity">
    <text evidence="1">Belongs to the actin family.</text>
</comment>
<protein>
    <submittedName>
        <fullName evidence="3">Putative chromatin remodeling complex subunit</fullName>
    </submittedName>
</protein>
<dbReference type="OMA" id="RYIFEKT"/>
<dbReference type="Gene3D" id="3.90.640.60">
    <property type="match status" value="1"/>
</dbReference>
<evidence type="ECO:0000256" key="2">
    <source>
        <dbReference type="SAM" id="MobiDB-lite"/>
    </source>
</evidence>
<dbReference type="InterPro" id="IPR004000">
    <property type="entry name" value="Actin"/>
</dbReference>
<dbReference type="EMBL" id="JNVN01003558">
    <property type="protein sequence ID" value="KHJ30824.1"/>
    <property type="molecule type" value="Genomic_DNA"/>
</dbReference>
<dbReference type="PANTHER" id="PTHR11937">
    <property type="entry name" value="ACTIN"/>
    <property type="match status" value="1"/>
</dbReference>
<evidence type="ECO:0000313" key="3">
    <source>
        <dbReference type="EMBL" id="KHJ30824.1"/>
    </source>
</evidence>
<dbReference type="Proteomes" id="UP000030854">
    <property type="component" value="Unassembled WGS sequence"/>
</dbReference>
<evidence type="ECO:0000256" key="1">
    <source>
        <dbReference type="RuleBase" id="RU000487"/>
    </source>
</evidence>
<gene>
    <name evidence="3" type="ORF">EV44_g5709</name>
</gene>
<reference evidence="3 4" key="1">
    <citation type="journal article" date="2014" name="BMC Genomics">
        <title>Adaptive genomic structural variation in the grape powdery mildew pathogen, Erysiphe necator.</title>
        <authorList>
            <person name="Jones L."/>
            <person name="Riaz S."/>
            <person name="Morales-Cruz A."/>
            <person name="Amrine K.C."/>
            <person name="McGuire B."/>
            <person name="Gubler W.D."/>
            <person name="Walker M.A."/>
            <person name="Cantu D."/>
        </authorList>
    </citation>
    <scope>NUCLEOTIDE SEQUENCE [LARGE SCALE GENOMIC DNA]</scope>
    <source>
        <strain evidence="4">c</strain>
    </source>
</reference>
<dbReference type="AlphaFoldDB" id="A0A0B1P2G8"/>
<sequence>MPPFKDEHILIIVPGSQTTLAQLGLPESFTAPSHRFPTRMFRAPDGKSWEPYRIRERPKENTNGDVAMSDTIEEHETELVEFPDLDEDAVWPLKEGRIENLPAFLALLQHIHSTFSPTLHTPILIVSQPSWTAKNHEDITQFVFEKFKTPGLCIIDSAIATSYAYGVANATVIDVGFEKTDITAILDFVISARGTVTESGGEGMTRRLVELLKSKDFTRDMAEQLKKSPICEILPPGIPLPTLENSEATIVGDNLNLKPPELASTGMALLSTEAKIPDAISEKTDDKFVEDEGVLDIAAIVTSGKTQDFLAKKEKEKAERSAARKANKDAEKAEALANANKPLKLPNSRKPRAIFHYEEYVKDVPHSPVLKASEPQLANSNISDEATPDEGVNNNLSSDGVILQEDEATKTDQLNDIRIEEKKKFSEERPNYIRRDIEIGIERFQAADKGYMDAIADTVYRTILSISDISKRQEAWESLIICGSGSKVRGFKEALLGTLNNRYLVTRSSTSAFVSELPSNLGTPRGTPSATGAMTPNNSFSSTFAPSQVTGAGNQIFPTTPMNPMTSHTSSLPMMNTMSNLTATAPATNATQNQPSRSQTPTSIKILNPPTYFPEWKQFDDAIFLGSQVAAKVFFVNDQGQSKAFLSRMEFNEDGPTAIHQVGLAY</sequence>